<dbReference type="GO" id="GO:0033157">
    <property type="term" value="P:regulation of intracellular protein transport"/>
    <property type="evidence" value="ECO:0007669"/>
    <property type="project" value="TreeGrafter"/>
</dbReference>
<reference evidence="5" key="2">
    <citation type="submission" date="2025-08" db="UniProtKB">
        <authorList>
            <consortium name="Ensembl"/>
        </authorList>
    </citation>
    <scope>IDENTIFICATION</scope>
</reference>
<name>A0A673SXJ8_SURSU</name>
<organism evidence="5 6">
    <name type="scientific">Suricata suricatta</name>
    <name type="common">Meerkat</name>
    <dbReference type="NCBI Taxonomy" id="37032"/>
    <lineage>
        <taxon>Eukaryota</taxon>
        <taxon>Metazoa</taxon>
        <taxon>Chordata</taxon>
        <taxon>Craniata</taxon>
        <taxon>Vertebrata</taxon>
        <taxon>Euteleostomi</taxon>
        <taxon>Mammalia</taxon>
        <taxon>Eutheria</taxon>
        <taxon>Laurasiatheria</taxon>
        <taxon>Carnivora</taxon>
        <taxon>Feliformia</taxon>
        <taxon>Herpestidae</taxon>
        <taxon>Suricata</taxon>
    </lineage>
</organism>
<evidence type="ECO:0000256" key="1">
    <source>
        <dbReference type="ARBA" id="ARBA00022443"/>
    </source>
</evidence>
<dbReference type="PANTHER" id="PTHR22647:SF2">
    <property type="entry name" value="SH3 DOMAIN AND TETRATRICOPEPTIDE REPEAT-CONTAINING PROTEIN 2"/>
    <property type="match status" value="1"/>
</dbReference>
<dbReference type="GO" id="GO:1901184">
    <property type="term" value="P:regulation of ERBB signaling pathway"/>
    <property type="evidence" value="ECO:0007669"/>
    <property type="project" value="TreeGrafter"/>
</dbReference>
<accession>A0A673SXJ8</accession>
<feature type="domain" description="SH3" evidence="4">
    <location>
        <begin position="268"/>
        <end position="331"/>
    </location>
</feature>
<evidence type="ECO:0000256" key="3">
    <source>
        <dbReference type="SAM" id="MobiDB-lite"/>
    </source>
</evidence>
<dbReference type="PANTHER" id="PTHR22647">
    <property type="entry name" value="SH3 DOMAIN AND TETRATRICOPEPTIDE REPEATS CONTAINING PROTEIN"/>
    <property type="match status" value="1"/>
</dbReference>
<dbReference type="InterPro" id="IPR042772">
    <property type="entry name" value="SH3TC1/SH3TC2"/>
</dbReference>
<gene>
    <name evidence="5" type="primary">SH3TC2</name>
</gene>
<dbReference type="GeneID" id="115293759"/>
<evidence type="ECO:0000313" key="6">
    <source>
        <dbReference type="Proteomes" id="UP000472268"/>
    </source>
</evidence>
<keyword evidence="6" id="KW-1185">Reference proteome</keyword>
<dbReference type="CTD" id="79628"/>
<dbReference type="PROSITE" id="PS50002">
    <property type="entry name" value="SH3"/>
    <property type="match status" value="2"/>
</dbReference>
<dbReference type="OMA" id="HLETMYL"/>
<dbReference type="Proteomes" id="UP000472268">
    <property type="component" value="Chromosome 6"/>
</dbReference>
<dbReference type="InterPro" id="IPR019734">
    <property type="entry name" value="TPR_rpt"/>
</dbReference>
<dbReference type="InterPro" id="IPR036028">
    <property type="entry name" value="SH3-like_dom_sf"/>
</dbReference>
<dbReference type="Gene3D" id="1.25.40.10">
    <property type="entry name" value="Tetratricopeptide repeat domain"/>
    <property type="match status" value="2"/>
</dbReference>
<dbReference type="Ensembl" id="ENSSSUT00005001803.1">
    <property type="protein sequence ID" value="ENSSSUP00005001534.1"/>
    <property type="gene ID" value="ENSSSUG00005001070.1"/>
</dbReference>
<evidence type="ECO:0000256" key="2">
    <source>
        <dbReference type="PROSITE-ProRule" id="PRU00192"/>
    </source>
</evidence>
<feature type="region of interest" description="Disordered" evidence="3">
    <location>
        <begin position="389"/>
        <end position="427"/>
    </location>
</feature>
<dbReference type="InterPro" id="IPR011990">
    <property type="entry name" value="TPR-like_helical_dom_sf"/>
</dbReference>
<dbReference type="RefSeq" id="XP_029797316.1">
    <property type="nucleotide sequence ID" value="XM_029941456.1"/>
</dbReference>
<evidence type="ECO:0000313" key="5">
    <source>
        <dbReference type="Ensembl" id="ENSSSUP00005001534.1"/>
    </source>
</evidence>
<sequence>MGGCFCIPGEPSLSWGPGKETPSKDPTISSEFIASSEDKEKCFLPQNMTPDLTLSFSVKSRSRRCVNGPLQEGARRRLWALENEDQEVRALFKDLSARLVGIQSQKAQFFLTFKTMEEIWKFSTYLNLGYVSVCLEHLLFDHKYWLNFRLVEDTEIQVSVDEKHLETIYLGLLIQEGHFFCRAMCPVAQPPEKEGEYLTLWKKELISVKIAEGGSEWEGVSLVTGQRGLVPVSALEPLPLPFHQWFLKNYPGSCGLSRKRDWTGSSQIGRGKCKAWKEYEREEKDELSFHWGESIEIIGFVIPGLQWFIGKSTRSGEVGFVPTRNIDPESYSPMNKSSAFFSDEERCSLWVLGSDRKAECASFLHTLAHTDIASVYRLSGFESIQNLPNDLSASQPEGFKEARTGRAWEAHQAAGSRQSSSSEDSSLEDEFLSAASDSYHLPEPDDLDDPELLMDLNTGQEEEEAENFAPMLAFLDREGYADHFKSLYDFSFSFLTSSFSSFSEEDELVAYLEASRKWAKRNNMTWAHARLCFLLGRLSIRKVKLSQARVYFEEAVYILDGAFEDLCLVAALYINLAAIYLRQRLRHKGSVLLEKAGALLVCLPDRESSTRNELDVVAYVLRQGVVTGSCALEARACFLAIRLLLGLGRHEEVLPFAERLQLLSGHPPDLDAVTSILSFLYDKKYLPHLAVASVQQRGAQGMSLPIWQVSLLLQNSTKLLGVPSVGWGDVSSLACPALRQALAVCEEQANWSTQRALCLILSKVYLQHRSPDGAVHYLSQAVVLGQLLGEQEAFESSLCLAWSYLVASQTKKALDILEPLLYSQREMESITRNGVVYNLLGLALQGEGRVNRAAKSYLRALSRAQETGNVRNQAVTLANLGHLTLKSQAQQPAKDYLLRAVRLYSELQTSVETDMELVQVLLWLAQALVSGRQLASVRFCYEMALLLGLRHRHLKSQLQVTKSLCHFYSSVSPNPEACITYHEHWLALAQQLRDREMEGRLLESLGQLYRNLNTARSLRRSLTCIKESLRIFIDLGEKDKAAEAWLGAGRLHYLMQEDELVELYLQAAIQKALKSEEPSLALKLYEEAGDVFFNGTRHRHRAVEYYRAGAVPLARRMKAVRTELRVFNKLTELQISLEGYEKALEFATLAARLSTVIGDQRQELVAFHRLATVYYSLSMYEMAEDCYLKTLSLCQPWLQSPKEALYYAKVYYRLGRLTFYQLKDAHDATEYFWLALAAAVLLGDQELQDAIRSRLDNVCRSPLWHSSSSGRSSERARWLSGGGLAL</sequence>
<reference evidence="5 6" key="1">
    <citation type="submission" date="2019-05" db="EMBL/GenBank/DDBJ databases">
        <title>A Chromosome-scale Meerkat (S. suricatta) Genome Assembly.</title>
        <authorList>
            <person name="Dudchenko O."/>
            <person name="Lieberman Aiden E."/>
            <person name="Tung J."/>
            <person name="Barreiro L.B."/>
            <person name="Clutton-Brock T.H."/>
        </authorList>
    </citation>
    <scope>NUCLEOTIDE SEQUENCE [LARGE SCALE GENOMIC DNA]</scope>
</reference>
<dbReference type="SUPFAM" id="SSF50044">
    <property type="entry name" value="SH3-domain"/>
    <property type="match status" value="2"/>
</dbReference>
<feature type="compositionally biased region" description="Basic and acidic residues" evidence="3">
    <location>
        <begin position="398"/>
        <end position="409"/>
    </location>
</feature>
<evidence type="ECO:0000259" key="4">
    <source>
        <dbReference type="PROSITE" id="PS50002"/>
    </source>
</evidence>
<dbReference type="OrthoDB" id="9321902at2759"/>
<dbReference type="SMART" id="SM00028">
    <property type="entry name" value="TPR"/>
    <property type="match status" value="6"/>
</dbReference>
<dbReference type="InterPro" id="IPR001452">
    <property type="entry name" value="SH3_domain"/>
</dbReference>
<feature type="domain" description="SH3" evidence="4">
    <location>
        <begin position="176"/>
        <end position="240"/>
    </location>
</feature>
<proteinExistence type="predicted"/>
<dbReference type="Gene3D" id="2.30.30.40">
    <property type="entry name" value="SH3 Domains"/>
    <property type="match status" value="1"/>
</dbReference>
<protein>
    <submittedName>
        <fullName evidence="5">SH3 domain and tetratricopeptide repeats 2</fullName>
    </submittedName>
</protein>
<dbReference type="SUPFAM" id="SSF48452">
    <property type="entry name" value="TPR-like"/>
    <property type="match status" value="2"/>
</dbReference>
<dbReference type="Pfam" id="PF00018">
    <property type="entry name" value="SH3_1"/>
    <property type="match status" value="1"/>
</dbReference>
<reference evidence="5" key="3">
    <citation type="submission" date="2025-09" db="UniProtKB">
        <authorList>
            <consortium name="Ensembl"/>
        </authorList>
    </citation>
    <scope>IDENTIFICATION</scope>
</reference>
<keyword evidence="1 2" id="KW-0728">SH3 domain</keyword>